<organism evidence="1">
    <name type="scientific">Dichomitus squalens</name>
    <dbReference type="NCBI Taxonomy" id="114155"/>
    <lineage>
        <taxon>Eukaryota</taxon>
        <taxon>Fungi</taxon>
        <taxon>Dikarya</taxon>
        <taxon>Basidiomycota</taxon>
        <taxon>Agaricomycotina</taxon>
        <taxon>Agaricomycetes</taxon>
        <taxon>Polyporales</taxon>
        <taxon>Polyporaceae</taxon>
        <taxon>Dichomitus</taxon>
    </lineage>
</organism>
<accession>A0A4Q9M7G5</accession>
<dbReference type="Proteomes" id="UP000292957">
    <property type="component" value="Unassembled WGS sequence"/>
</dbReference>
<evidence type="ECO:0000313" key="1">
    <source>
        <dbReference type="EMBL" id="TBU22058.1"/>
    </source>
</evidence>
<dbReference type="AlphaFoldDB" id="A0A4Q9M7G5"/>
<reference evidence="1" key="1">
    <citation type="submission" date="2019-01" db="EMBL/GenBank/DDBJ databases">
        <title>Draft genome sequences of three monokaryotic isolates of the white-rot basidiomycete fungus Dichomitus squalens.</title>
        <authorList>
            <consortium name="DOE Joint Genome Institute"/>
            <person name="Lopez S.C."/>
            <person name="Andreopoulos B."/>
            <person name="Pangilinan J."/>
            <person name="Lipzen A."/>
            <person name="Riley R."/>
            <person name="Ahrendt S."/>
            <person name="Ng V."/>
            <person name="Barry K."/>
            <person name="Daum C."/>
            <person name="Grigoriev I.V."/>
            <person name="Hilden K.S."/>
            <person name="Makela M.R."/>
            <person name="de Vries R.P."/>
        </authorList>
    </citation>
    <scope>NUCLEOTIDE SEQUENCE [LARGE SCALE GENOMIC DNA]</scope>
    <source>
        <strain evidence="1">OM18370.1</strain>
    </source>
</reference>
<dbReference type="EMBL" id="ML143559">
    <property type="protein sequence ID" value="TBU22058.1"/>
    <property type="molecule type" value="Genomic_DNA"/>
</dbReference>
<sequence>MPILDIPRLAHKFSLPFPAIDRVRCPSGVGYDTGPASGSRSRSLSNVINPTPFLLSLQSNGMTLVIVTRHNSHCCLFYPPPPPPPLIPPLFRPHTNTMHNDRRRTLSRVAVVPVSPLYSVVSPFTLLPHLATPVPITTFYDCCKFVPDIYFACSALDVLTCHTHCCTRGSDK</sequence>
<gene>
    <name evidence="1" type="ORF">BD311DRAFT_167604</name>
</gene>
<proteinExistence type="predicted"/>
<protein>
    <submittedName>
        <fullName evidence="1">Uncharacterized protein</fullName>
    </submittedName>
</protein>
<name>A0A4Q9M7G5_9APHY</name>